<dbReference type="AlphaFoldDB" id="A0A2R4WVK5"/>
<name>A0A2R4WVK5_9HYPH</name>
<evidence type="ECO:0000313" key="3">
    <source>
        <dbReference type="Proteomes" id="UP000244755"/>
    </source>
</evidence>
<protein>
    <submittedName>
        <fullName evidence="2">Amidase</fullName>
    </submittedName>
</protein>
<dbReference type="PANTHER" id="PTHR11895">
    <property type="entry name" value="TRANSAMIDASE"/>
    <property type="match status" value="1"/>
</dbReference>
<dbReference type="SUPFAM" id="SSF75304">
    <property type="entry name" value="Amidase signature (AS) enzymes"/>
    <property type="match status" value="1"/>
</dbReference>
<dbReference type="InterPro" id="IPR036928">
    <property type="entry name" value="AS_sf"/>
</dbReference>
<feature type="domain" description="Amidase" evidence="1">
    <location>
        <begin position="26"/>
        <end position="446"/>
    </location>
</feature>
<dbReference type="Gene3D" id="3.90.1300.10">
    <property type="entry name" value="Amidase signature (AS) domain"/>
    <property type="match status" value="1"/>
</dbReference>
<dbReference type="KEGG" id="mee:DA075_32455"/>
<gene>
    <name evidence="2" type="ORF">DA075_32455</name>
</gene>
<sequence length="467" mass="49191">MSASLHDESLVFIAEAIRRWEVSAVEVTTAMLDRIEALDGEYRCYATVTAEHALDAAARADRETARGISRGPLHGVPLGIKDLCDTHFAPTGAGTVIHRERVPDTDATVVARLEQGGAVILGKLAMTEGAYTSHHPDNPGPLNPWGRGHWLGSSSTGSGAATAARLCFGSLGSDTGGSIRFPSATCGLTGIKPTWGRVSRHGVFPLAASLDHVGPMARSAADAAAILGVIAGADPRDPTTLTAPVDVELGGKARPVRGLTIGIDRFFTTEGIDPEVVAALDRVEAVLRDLGARVVEVAMPPTDRLVRGWIPFCSVETALAHRDTYPARAAEYGPDLAGLIDQGRRVTGLELGAVIHDRLDFSGALAALFEKVDLLLVPTMPVPVPSLARMGEYGQDPEVLLRILRFTAPFNFSGSPTITLPAGIDAAGLPLSVQLVGPHLSEGMLCRSGHAVQQVTDWHTLRPADLA</sequence>
<accession>A0A2R4WVK5</accession>
<dbReference type="Proteomes" id="UP000244755">
    <property type="component" value="Chromosome 2"/>
</dbReference>
<dbReference type="InterPro" id="IPR000120">
    <property type="entry name" value="Amidase"/>
</dbReference>
<evidence type="ECO:0000259" key="1">
    <source>
        <dbReference type="Pfam" id="PF01425"/>
    </source>
</evidence>
<dbReference type="OrthoDB" id="9811471at2"/>
<dbReference type="RefSeq" id="WP_099957234.1">
    <property type="nucleotide sequence ID" value="NZ_CP028844.1"/>
</dbReference>
<organism evidence="2 3">
    <name type="scientific">Methylobacterium currus</name>
    <dbReference type="NCBI Taxonomy" id="2051553"/>
    <lineage>
        <taxon>Bacteria</taxon>
        <taxon>Pseudomonadati</taxon>
        <taxon>Pseudomonadota</taxon>
        <taxon>Alphaproteobacteria</taxon>
        <taxon>Hyphomicrobiales</taxon>
        <taxon>Methylobacteriaceae</taxon>
        <taxon>Methylobacterium</taxon>
    </lineage>
</organism>
<proteinExistence type="predicted"/>
<dbReference type="InterPro" id="IPR023631">
    <property type="entry name" value="Amidase_dom"/>
</dbReference>
<reference evidence="2 3" key="1">
    <citation type="submission" date="2018-04" db="EMBL/GenBank/DDBJ databases">
        <title>Methylobacterium sp. PR1016A genome.</title>
        <authorList>
            <person name="Park W."/>
        </authorList>
    </citation>
    <scope>NUCLEOTIDE SEQUENCE [LARGE SCALE GENOMIC DNA]</scope>
    <source>
        <strain evidence="2 3">PR1016A</strain>
    </source>
</reference>
<dbReference type="Pfam" id="PF01425">
    <property type="entry name" value="Amidase"/>
    <property type="match status" value="1"/>
</dbReference>
<dbReference type="EMBL" id="CP028844">
    <property type="protein sequence ID" value="AWB25577.1"/>
    <property type="molecule type" value="Genomic_DNA"/>
</dbReference>
<keyword evidence="3" id="KW-1185">Reference proteome</keyword>
<evidence type="ECO:0000313" key="2">
    <source>
        <dbReference type="EMBL" id="AWB25577.1"/>
    </source>
</evidence>
<dbReference type="GO" id="GO:0003824">
    <property type="term" value="F:catalytic activity"/>
    <property type="evidence" value="ECO:0007669"/>
    <property type="project" value="InterPro"/>
</dbReference>
<dbReference type="PANTHER" id="PTHR11895:SF176">
    <property type="entry name" value="AMIDASE AMID-RELATED"/>
    <property type="match status" value="1"/>
</dbReference>